<protein>
    <submittedName>
        <fullName evidence="1">Uncharacterized protein</fullName>
    </submittedName>
</protein>
<accession>A0A8S1WI08</accession>
<dbReference type="Proteomes" id="UP000683925">
    <property type="component" value="Unassembled WGS sequence"/>
</dbReference>
<sequence>MMESFLKTSFYSKVGKSRPSTQETAQKETLRIITLLKKVSIQKNKNMIEAKILVFCQIQISLMMISNKLSQFGLLIQIVLKNRQILQKYRLKVLFRKFHYGQIILAYYKNFKMSINLNMLERYYKYQYRNLFQMQAQRGKEKYYKISFIDYQMIMNIKKQYSFDIQSLNPVCQGLLQVEMTEF</sequence>
<gene>
    <name evidence="1" type="ORF">POCTA_138.1.T0850209</name>
</gene>
<evidence type="ECO:0000313" key="1">
    <source>
        <dbReference type="EMBL" id="CAD8185506.1"/>
    </source>
</evidence>
<name>A0A8S1WI08_PAROT</name>
<proteinExistence type="predicted"/>
<dbReference type="EMBL" id="CAJJDP010000084">
    <property type="protein sequence ID" value="CAD8185506.1"/>
    <property type="molecule type" value="Genomic_DNA"/>
</dbReference>
<dbReference type="AlphaFoldDB" id="A0A8S1WI08"/>
<evidence type="ECO:0000313" key="2">
    <source>
        <dbReference type="Proteomes" id="UP000683925"/>
    </source>
</evidence>
<reference evidence="1" key="1">
    <citation type="submission" date="2021-01" db="EMBL/GenBank/DDBJ databases">
        <authorList>
            <consortium name="Genoscope - CEA"/>
            <person name="William W."/>
        </authorList>
    </citation>
    <scope>NUCLEOTIDE SEQUENCE</scope>
</reference>
<comment type="caution">
    <text evidence="1">The sequence shown here is derived from an EMBL/GenBank/DDBJ whole genome shotgun (WGS) entry which is preliminary data.</text>
</comment>
<keyword evidence="2" id="KW-1185">Reference proteome</keyword>
<organism evidence="1 2">
    <name type="scientific">Paramecium octaurelia</name>
    <dbReference type="NCBI Taxonomy" id="43137"/>
    <lineage>
        <taxon>Eukaryota</taxon>
        <taxon>Sar</taxon>
        <taxon>Alveolata</taxon>
        <taxon>Ciliophora</taxon>
        <taxon>Intramacronucleata</taxon>
        <taxon>Oligohymenophorea</taxon>
        <taxon>Peniculida</taxon>
        <taxon>Parameciidae</taxon>
        <taxon>Paramecium</taxon>
    </lineage>
</organism>